<sequence>MNTISRKYYMMSVTDAHEDVCTGAAVLLVTIRGITVCGTVISITVHTRDPRVQLQNQDFWNTREFIESSWNFATLPQRKDGLSTACLKMTQKQEFHKTSRTLL</sequence>
<name>A0A674ENR7_SALTR</name>
<reference evidence="1" key="2">
    <citation type="submission" date="2025-09" db="UniProtKB">
        <authorList>
            <consortium name="Ensembl"/>
        </authorList>
    </citation>
    <scope>IDENTIFICATION</scope>
</reference>
<evidence type="ECO:0000313" key="1">
    <source>
        <dbReference type="Ensembl" id="ENSSTUP00000109352.1"/>
    </source>
</evidence>
<dbReference type="InParanoid" id="A0A674ENR7"/>
<dbReference type="Ensembl" id="ENSSTUT00000117104.1">
    <property type="protein sequence ID" value="ENSSTUP00000109352.1"/>
    <property type="gene ID" value="ENSSTUG00000048585.1"/>
</dbReference>
<accession>A0A674ENR7</accession>
<dbReference type="Proteomes" id="UP000472277">
    <property type="component" value="Chromosome 37"/>
</dbReference>
<dbReference type="AlphaFoldDB" id="A0A674ENR7"/>
<protein>
    <submittedName>
        <fullName evidence="1">Uncharacterized protein</fullName>
    </submittedName>
</protein>
<reference evidence="1" key="1">
    <citation type="submission" date="2025-08" db="UniProtKB">
        <authorList>
            <consortium name="Ensembl"/>
        </authorList>
    </citation>
    <scope>IDENTIFICATION</scope>
</reference>
<evidence type="ECO:0000313" key="2">
    <source>
        <dbReference type="Proteomes" id="UP000472277"/>
    </source>
</evidence>
<organism evidence="1 2">
    <name type="scientific">Salmo trutta</name>
    <name type="common">Brown trout</name>
    <dbReference type="NCBI Taxonomy" id="8032"/>
    <lineage>
        <taxon>Eukaryota</taxon>
        <taxon>Metazoa</taxon>
        <taxon>Chordata</taxon>
        <taxon>Craniata</taxon>
        <taxon>Vertebrata</taxon>
        <taxon>Euteleostomi</taxon>
        <taxon>Actinopterygii</taxon>
        <taxon>Neopterygii</taxon>
        <taxon>Teleostei</taxon>
        <taxon>Protacanthopterygii</taxon>
        <taxon>Salmoniformes</taxon>
        <taxon>Salmonidae</taxon>
        <taxon>Salmoninae</taxon>
        <taxon>Salmo</taxon>
    </lineage>
</organism>
<keyword evidence="2" id="KW-1185">Reference proteome</keyword>
<proteinExistence type="predicted"/>